<feature type="transmembrane region" description="Helical" evidence="3">
    <location>
        <begin position="85"/>
        <end position="105"/>
    </location>
</feature>
<organism evidence="5 6">
    <name type="scientific">Prauserella oleivorans</name>
    <dbReference type="NCBI Taxonomy" id="1478153"/>
    <lineage>
        <taxon>Bacteria</taxon>
        <taxon>Bacillati</taxon>
        <taxon>Actinomycetota</taxon>
        <taxon>Actinomycetes</taxon>
        <taxon>Pseudonocardiales</taxon>
        <taxon>Pseudonocardiaceae</taxon>
        <taxon>Prauserella</taxon>
    </lineage>
</organism>
<gene>
    <name evidence="5" type="ORF">ACFS2C_20310</name>
</gene>
<comment type="caution">
    <text evidence="5">The sequence shown here is derived from an EMBL/GenBank/DDBJ whole genome shotgun (WGS) entry which is preliminary data.</text>
</comment>
<reference evidence="6" key="1">
    <citation type="journal article" date="2019" name="Int. J. Syst. Evol. Microbiol.">
        <title>The Global Catalogue of Microorganisms (GCM) 10K type strain sequencing project: providing services to taxonomists for standard genome sequencing and annotation.</title>
        <authorList>
            <consortium name="The Broad Institute Genomics Platform"/>
            <consortium name="The Broad Institute Genome Sequencing Center for Infectious Disease"/>
            <person name="Wu L."/>
            <person name="Ma J."/>
        </authorList>
    </citation>
    <scope>NUCLEOTIDE SEQUENCE [LARGE SCALE GENOMIC DNA]</scope>
    <source>
        <strain evidence="6">IBRC-M 10906</strain>
    </source>
</reference>
<dbReference type="PANTHER" id="PTHR33392">
    <property type="entry name" value="POLYISOPRENYL-TEICHOIC ACID--PEPTIDOGLYCAN TEICHOIC ACID TRANSFERASE TAGU"/>
    <property type="match status" value="1"/>
</dbReference>
<protein>
    <submittedName>
        <fullName evidence="5">LCP family protein</fullName>
    </submittedName>
</protein>
<dbReference type="Pfam" id="PF03816">
    <property type="entry name" value="LytR_cpsA_psr"/>
    <property type="match status" value="1"/>
</dbReference>
<dbReference type="Proteomes" id="UP001597478">
    <property type="component" value="Unassembled WGS sequence"/>
</dbReference>
<feature type="region of interest" description="Disordered" evidence="2">
    <location>
        <begin position="425"/>
        <end position="458"/>
    </location>
</feature>
<feature type="region of interest" description="Disordered" evidence="2">
    <location>
        <begin position="117"/>
        <end position="140"/>
    </location>
</feature>
<keyword evidence="3" id="KW-0472">Membrane</keyword>
<dbReference type="InterPro" id="IPR004474">
    <property type="entry name" value="LytR_CpsA_psr"/>
</dbReference>
<evidence type="ECO:0000256" key="1">
    <source>
        <dbReference type="ARBA" id="ARBA00006068"/>
    </source>
</evidence>
<feature type="compositionally biased region" description="Basic and acidic residues" evidence="2">
    <location>
        <begin position="222"/>
        <end position="241"/>
    </location>
</feature>
<dbReference type="Gene3D" id="3.40.630.190">
    <property type="entry name" value="LCP protein"/>
    <property type="match status" value="1"/>
</dbReference>
<dbReference type="PANTHER" id="PTHR33392:SF6">
    <property type="entry name" value="POLYISOPRENYL-TEICHOIC ACID--PEPTIDOGLYCAN TEICHOIC ACID TRANSFERASE TAGU"/>
    <property type="match status" value="1"/>
</dbReference>
<evidence type="ECO:0000259" key="4">
    <source>
        <dbReference type="Pfam" id="PF03816"/>
    </source>
</evidence>
<dbReference type="RefSeq" id="WP_377393096.1">
    <property type="nucleotide sequence ID" value="NZ_JBHSAN010000035.1"/>
</dbReference>
<keyword evidence="3" id="KW-1133">Transmembrane helix</keyword>
<evidence type="ECO:0000256" key="2">
    <source>
        <dbReference type="SAM" id="MobiDB-lite"/>
    </source>
</evidence>
<evidence type="ECO:0000256" key="3">
    <source>
        <dbReference type="SAM" id="Phobius"/>
    </source>
</evidence>
<proteinExistence type="inferred from homology"/>
<dbReference type="NCBIfam" id="TIGR00350">
    <property type="entry name" value="lytR_cpsA_psr"/>
    <property type="match status" value="1"/>
</dbReference>
<feature type="compositionally biased region" description="Low complexity" evidence="2">
    <location>
        <begin position="31"/>
        <end position="45"/>
    </location>
</feature>
<feature type="compositionally biased region" description="Pro residues" evidence="2">
    <location>
        <begin position="55"/>
        <end position="72"/>
    </location>
</feature>
<sequence>MDEHEQRGAGEPASEPSATAPDGGGADEPADAGAGSDSAGGSPPADGDPERPRPRPTPYPRSRPAPEAVPAPEPRRRLRSVGRGIVRTAVALLSVVALTATGYAYTMLDDLQSSVETTDALEEDPSGDEAPAPPQDDGATDILLVGADSRTDMQGNPLPLAVLKQLRTESKAGIKTDTLIILRIPKDGSAPTGISIPRDTWVDVPHGGKDKINSAYGTAKEAASERLRREGMTDRAQLERDSNQAGRRALVKTVQDFTQVHIDHYAEISLLGFYLLTEALGGVEVCLNAPTSDKDSGADFAAGPQVVSGGEALSFVRQRKNLPRGDLDRIVRQQVFLTSALRKALSTGTLTDPAKLAGLTDTVRRSLVLDPNLDVLGFADKAKELAGGNIEFVTIPVEQVGARSHDGQSIITVDLGDVRSFVRSLAHGDRTPPGEAQPDGARRGASVPPGVQPAGGGSALAARVAGVPCVN</sequence>
<feature type="domain" description="Cell envelope-related transcriptional attenuator" evidence="4">
    <location>
        <begin position="175"/>
        <end position="344"/>
    </location>
</feature>
<dbReference type="EMBL" id="JBHUOF010000034">
    <property type="protein sequence ID" value="MFD2801737.1"/>
    <property type="molecule type" value="Genomic_DNA"/>
</dbReference>
<accession>A0ABW5WDA4</accession>
<comment type="similarity">
    <text evidence="1">Belongs to the LytR/CpsA/Psr (LCP) family.</text>
</comment>
<keyword evidence="6" id="KW-1185">Reference proteome</keyword>
<evidence type="ECO:0000313" key="6">
    <source>
        <dbReference type="Proteomes" id="UP001597478"/>
    </source>
</evidence>
<feature type="region of interest" description="Disordered" evidence="2">
    <location>
        <begin position="220"/>
        <end position="241"/>
    </location>
</feature>
<keyword evidence="3" id="KW-0812">Transmembrane</keyword>
<dbReference type="InterPro" id="IPR050922">
    <property type="entry name" value="LytR/CpsA/Psr_CW_biosynth"/>
</dbReference>
<feature type="region of interest" description="Disordered" evidence="2">
    <location>
        <begin position="1"/>
        <end position="76"/>
    </location>
</feature>
<evidence type="ECO:0000313" key="5">
    <source>
        <dbReference type="EMBL" id="MFD2801737.1"/>
    </source>
</evidence>
<name>A0ABW5WDA4_9PSEU</name>